<proteinExistence type="predicted"/>
<dbReference type="Proteomes" id="UP000825701">
    <property type="component" value="Chromosome"/>
</dbReference>
<dbReference type="InterPro" id="IPR007497">
    <property type="entry name" value="SIMPL/DUF541"/>
</dbReference>
<dbReference type="PANTHER" id="PTHR34387">
    <property type="entry name" value="SLR1258 PROTEIN"/>
    <property type="match status" value="1"/>
</dbReference>
<keyword evidence="1" id="KW-0732">Signal</keyword>
<evidence type="ECO:0000256" key="1">
    <source>
        <dbReference type="SAM" id="SignalP"/>
    </source>
</evidence>
<dbReference type="Gene3D" id="3.30.110.170">
    <property type="entry name" value="Protein of unknown function (DUF541), domain 1"/>
    <property type="match status" value="1"/>
</dbReference>
<dbReference type="AlphaFoldDB" id="A0A9E6R9L1"/>
<accession>A0A9E6R9L1</accession>
<keyword evidence="3" id="KW-1185">Reference proteome</keyword>
<feature type="chain" id="PRO_5039330136" evidence="1">
    <location>
        <begin position="21"/>
        <end position="235"/>
    </location>
</feature>
<evidence type="ECO:0000313" key="3">
    <source>
        <dbReference type="Proteomes" id="UP000825701"/>
    </source>
</evidence>
<feature type="signal peptide" evidence="1">
    <location>
        <begin position="1"/>
        <end position="20"/>
    </location>
</feature>
<protein>
    <submittedName>
        <fullName evidence="2">SIMPL domain-containing protein</fullName>
    </submittedName>
</protein>
<dbReference type="KEGG" id="cmet:K6K41_21615"/>
<gene>
    <name evidence="2" type="ORF">K6K41_21615</name>
</gene>
<dbReference type="EMBL" id="CP081869">
    <property type="protein sequence ID" value="QZN99348.1"/>
    <property type="molecule type" value="Genomic_DNA"/>
</dbReference>
<dbReference type="Gene3D" id="3.30.70.2970">
    <property type="entry name" value="Protein of unknown function (DUF541), domain 2"/>
    <property type="match status" value="1"/>
</dbReference>
<organism evidence="2 3">
    <name type="scientific">Chenggangzhangella methanolivorans</name>
    <dbReference type="NCBI Taxonomy" id="1437009"/>
    <lineage>
        <taxon>Bacteria</taxon>
        <taxon>Pseudomonadati</taxon>
        <taxon>Pseudomonadota</taxon>
        <taxon>Alphaproteobacteria</taxon>
        <taxon>Hyphomicrobiales</taxon>
        <taxon>Methylopilaceae</taxon>
        <taxon>Chenggangzhangella</taxon>
    </lineage>
</organism>
<dbReference type="RefSeq" id="WP_261402405.1">
    <property type="nucleotide sequence ID" value="NZ_CP081869.1"/>
</dbReference>
<name>A0A9E6R9L1_9HYPH</name>
<evidence type="ECO:0000313" key="2">
    <source>
        <dbReference type="EMBL" id="QZN99348.1"/>
    </source>
</evidence>
<dbReference type="InterPro" id="IPR052022">
    <property type="entry name" value="26kDa_periplasmic_antigen"/>
</dbReference>
<reference evidence="2" key="1">
    <citation type="submission" date="2021-08" db="EMBL/GenBank/DDBJ databases">
        <authorList>
            <person name="Zhang H."/>
            <person name="Xu M."/>
            <person name="Yu Z."/>
            <person name="Yang L."/>
            <person name="Cai Y."/>
        </authorList>
    </citation>
    <scope>NUCLEOTIDE SEQUENCE</scope>
    <source>
        <strain evidence="2">CHL1</strain>
    </source>
</reference>
<dbReference type="PANTHER" id="PTHR34387:SF1">
    <property type="entry name" value="PERIPLASMIC IMMUNOGENIC PROTEIN"/>
    <property type="match status" value="1"/>
</dbReference>
<dbReference type="Pfam" id="PF04402">
    <property type="entry name" value="SIMPL"/>
    <property type="match status" value="1"/>
</dbReference>
<sequence length="235" mass="24289">MKLFAAALLAAAALASPALAEPQPKPRSVTATGEGSISAAPDLAIVSSGVVTSAPGAADALKANAEAMTKVFAAAKKAGIEDRDVATSGLSVQPQYDYGDGQRPRAPKLTGYEARNMVTIRVRQIDKAGGLVDALVAAGSNQIEGFSFEISDRDEKLDAARGEAVKDARRKAELYAAAAGAKLGQALSIEEAGDVGEPARPFAMRAKAMDAAPTPIAKGEQELTARVTVRWKLED</sequence>
<dbReference type="GO" id="GO:0006974">
    <property type="term" value="P:DNA damage response"/>
    <property type="evidence" value="ECO:0007669"/>
    <property type="project" value="TreeGrafter"/>
</dbReference>